<reference evidence="12" key="3">
    <citation type="submission" date="2023-06" db="EMBL/GenBank/DDBJ databases">
        <title>Identification of two novel mycobacterium reveal diversities and complexities of Mycobacterium gordonae clade.</title>
        <authorList>
            <person name="Matsumoto Y."/>
            <person name="Nakamura S."/>
            <person name="Motooka D."/>
            <person name="Fukushima K."/>
        </authorList>
    </citation>
    <scope>NUCLEOTIDE SEQUENCE</scope>
    <source>
        <strain evidence="12">TY812</strain>
    </source>
</reference>
<dbReference type="AlphaFoldDB" id="A0A386U5N8"/>
<dbReference type="Gene3D" id="3.90.180.10">
    <property type="entry name" value="Medium-chain alcohol dehydrogenases, catalytic domain"/>
    <property type="match status" value="1"/>
</dbReference>
<evidence type="ECO:0000259" key="10">
    <source>
        <dbReference type="SMART" id="SM00829"/>
    </source>
</evidence>
<evidence type="ECO:0000256" key="8">
    <source>
        <dbReference type="ARBA" id="ARBA00049243"/>
    </source>
</evidence>
<dbReference type="EMBL" id="JAUFSA010000001">
    <property type="protein sequence ID" value="MDP7735319.1"/>
    <property type="molecule type" value="Genomic_DNA"/>
</dbReference>
<comment type="caution">
    <text evidence="12">The sequence shown here is derived from an EMBL/GenBank/DDBJ whole genome shotgun (WGS) entry which is preliminary data.</text>
</comment>
<evidence type="ECO:0000313" key="13">
    <source>
        <dbReference type="Proteomes" id="UP000465240"/>
    </source>
</evidence>
<evidence type="ECO:0000256" key="4">
    <source>
        <dbReference type="ARBA" id="ARBA00022723"/>
    </source>
</evidence>
<keyword evidence="6" id="KW-0560">Oxidoreductase</keyword>
<dbReference type="EC" id="1.1.1.1" evidence="3"/>
<dbReference type="Pfam" id="PF08240">
    <property type="entry name" value="ADH_N"/>
    <property type="match status" value="1"/>
</dbReference>
<dbReference type="GO" id="GO:0004022">
    <property type="term" value="F:alcohol dehydrogenase (NAD+) activity"/>
    <property type="evidence" value="ECO:0007669"/>
    <property type="project" value="UniProtKB-EC"/>
</dbReference>
<accession>A0A386U5N8</accession>
<evidence type="ECO:0000313" key="11">
    <source>
        <dbReference type="EMBL" id="GFG78895.1"/>
    </source>
</evidence>
<dbReference type="PANTHER" id="PTHR42940:SF8">
    <property type="entry name" value="VACUOLAR PROTEIN SORTING-ASSOCIATED PROTEIN 11"/>
    <property type="match status" value="1"/>
</dbReference>
<reference evidence="11 13" key="1">
    <citation type="journal article" date="2019" name="Emerg. Microbes Infect.">
        <title>Comprehensive subspecies identification of 175 nontuberculous mycobacteria species based on 7547 genomic profiles.</title>
        <authorList>
            <person name="Matsumoto Y."/>
            <person name="Kinjo T."/>
            <person name="Motooka D."/>
            <person name="Nabeya D."/>
            <person name="Jung N."/>
            <person name="Uechi K."/>
            <person name="Horii T."/>
            <person name="Iida T."/>
            <person name="Fujita J."/>
            <person name="Nakamura S."/>
        </authorList>
    </citation>
    <scope>NUCLEOTIDE SEQUENCE [LARGE SCALE GENOMIC DNA]</scope>
    <source>
        <strain evidence="11 13">JCM 18565</strain>
    </source>
</reference>
<sequence length="356" mass="38113">MKMRAARMHGYNQPLEIDEVPVPDVGRSQVLIKVAATGMCRSDYQLMDGYFRDGLPVDFPFIPGHEVSGTITDVGPDVPDSAGISEGDLVVVDPNWGDGTCRQCHEGNQQLCANGQLVGFGPNGGFAEYMVAPYDHVLSVAGQPDQQPEYLAPLTDAGLTPYRGMKKLRDAGKLGAGRTVVVNGIGGLGSYGVQYARLLGAGATVFGFARSDEKLEVAREHGADHTVNVRDKTSEDVQNELEDLTGRRTVDAVLDCAGSSESLGLAAAILETEGALSQVGLMGDRVELPLFPFVSGEKSYFGSFWGNYNDLREVLSLAGQGLIKHRVVRIKLNDINDNLEALGRGDIVGRAVVVFD</sequence>
<dbReference type="InterPro" id="IPR013154">
    <property type="entry name" value="ADH-like_N"/>
</dbReference>
<name>A0A386U5N8_9MYCO</name>
<comment type="catalytic activity">
    <reaction evidence="8">
        <text>a primary alcohol + NAD(+) = an aldehyde + NADH + H(+)</text>
        <dbReference type="Rhea" id="RHEA:10736"/>
        <dbReference type="ChEBI" id="CHEBI:15378"/>
        <dbReference type="ChEBI" id="CHEBI:15734"/>
        <dbReference type="ChEBI" id="CHEBI:17478"/>
        <dbReference type="ChEBI" id="CHEBI:57540"/>
        <dbReference type="ChEBI" id="CHEBI:57945"/>
        <dbReference type="EC" id="1.1.1.1"/>
    </reaction>
</comment>
<keyword evidence="4 9" id="KW-0479">Metal-binding</keyword>
<evidence type="ECO:0000313" key="14">
    <source>
        <dbReference type="Proteomes" id="UP001229081"/>
    </source>
</evidence>
<feature type="domain" description="Enoyl reductase (ER)" evidence="10">
    <location>
        <begin position="10"/>
        <end position="353"/>
    </location>
</feature>
<dbReference type="InterPro" id="IPR011032">
    <property type="entry name" value="GroES-like_sf"/>
</dbReference>
<protein>
    <recommendedName>
        <fullName evidence="3">alcohol dehydrogenase</fullName>
        <ecNumber evidence="3">1.1.1.1</ecNumber>
    </recommendedName>
</protein>
<evidence type="ECO:0000256" key="7">
    <source>
        <dbReference type="ARBA" id="ARBA00049164"/>
    </source>
</evidence>
<keyword evidence="5 9" id="KW-0862">Zinc</keyword>
<reference evidence="11" key="2">
    <citation type="submission" date="2020-02" db="EMBL/GenBank/DDBJ databases">
        <authorList>
            <person name="Matsumoto Y."/>
            <person name="Kinjo T."/>
            <person name="Motooka D."/>
            <person name="Nabeya D."/>
            <person name="Jung N."/>
            <person name="Uechi K."/>
            <person name="Horii T."/>
            <person name="Iida T."/>
            <person name="Fujita J."/>
            <person name="Nakamura S."/>
        </authorList>
    </citation>
    <scope>NUCLEOTIDE SEQUENCE</scope>
    <source>
        <strain evidence="11">JCM 18565</strain>
    </source>
</reference>
<dbReference type="InterPro" id="IPR002328">
    <property type="entry name" value="ADH_Zn_CS"/>
</dbReference>
<comment type="catalytic activity">
    <reaction evidence="7">
        <text>a secondary alcohol + NAD(+) = a ketone + NADH + H(+)</text>
        <dbReference type="Rhea" id="RHEA:10740"/>
        <dbReference type="ChEBI" id="CHEBI:15378"/>
        <dbReference type="ChEBI" id="CHEBI:17087"/>
        <dbReference type="ChEBI" id="CHEBI:35681"/>
        <dbReference type="ChEBI" id="CHEBI:57540"/>
        <dbReference type="ChEBI" id="CHEBI:57945"/>
        <dbReference type="EC" id="1.1.1.1"/>
    </reaction>
</comment>
<dbReference type="SMART" id="SM00829">
    <property type="entry name" value="PKS_ER"/>
    <property type="match status" value="1"/>
</dbReference>
<organism evidence="12 14">
    <name type="scientific">Mycobacterium paragordonae</name>
    <dbReference type="NCBI Taxonomy" id="1389713"/>
    <lineage>
        <taxon>Bacteria</taxon>
        <taxon>Bacillati</taxon>
        <taxon>Actinomycetota</taxon>
        <taxon>Actinomycetes</taxon>
        <taxon>Mycobacteriales</taxon>
        <taxon>Mycobacteriaceae</taxon>
        <taxon>Mycobacterium</taxon>
    </lineage>
</organism>
<dbReference type="PROSITE" id="PS00059">
    <property type="entry name" value="ADH_ZINC"/>
    <property type="match status" value="1"/>
</dbReference>
<dbReference type="KEGG" id="mpag:C0J29_13370"/>
<dbReference type="SUPFAM" id="SSF51735">
    <property type="entry name" value="NAD(P)-binding Rossmann-fold domains"/>
    <property type="match status" value="1"/>
</dbReference>
<gene>
    <name evidence="11" type="ORF">MPRG_21710</name>
    <name evidence="12" type="ORF">QXL92_11260</name>
</gene>
<keyword evidence="13" id="KW-1185">Reference proteome</keyword>
<dbReference type="EMBL" id="BLKX01000001">
    <property type="protein sequence ID" value="GFG78895.1"/>
    <property type="molecule type" value="Genomic_DNA"/>
</dbReference>
<evidence type="ECO:0000256" key="2">
    <source>
        <dbReference type="ARBA" id="ARBA00008072"/>
    </source>
</evidence>
<dbReference type="GO" id="GO:0008270">
    <property type="term" value="F:zinc ion binding"/>
    <property type="evidence" value="ECO:0007669"/>
    <property type="project" value="InterPro"/>
</dbReference>
<dbReference type="SUPFAM" id="SSF50129">
    <property type="entry name" value="GroES-like"/>
    <property type="match status" value="1"/>
</dbReference>
<evidence type="ECO:0000256" key="3">
    <source>
        <dbReference type="ARBA" id="ARBA00013190"/>
    </source>
</evidence>
<dbReference type="Proteomes" id="UP000465240">
    <property type="component" value="Unassembled WGS sequence"/>
</dbReference>
<evidence type="ECO:0000256" key="1">
    <source>
        <dbReference type="ARBA" id="ARBA00001947"/>
    </source>
</evidence>
<dbReference type="PANTHER" id="PTHR42940">
    <property type="entry name" value="ALCOHOL DEHYDROGENASE 1-RELATED"/>
    <property type="match status" value="1"/>
</dbReference>
<dbReference type="InterPro" id="IPR036291">
    <property type="entry name" value="NAD(P)-bd_dom_sf"/>
</dbReference>
<dbReference type="Proteomes" id="UP001229081">
    <property type="component" value="Unassembled WGS sequence"/>
</dbReference>
<evidence type="ECO:0000256" key="6">
    <source>
        <dbReference type="ARBA" id="ARBA00023002"/>
    </source>
</evidence>
<dbReference type="RefSeq" id="WP_120792613.1">
    <property type="nucleotide sequence ID" value="NZ_BLKX01000001.1"/>
</dbReference>
<dbReference type="InterPro" id="IPR020843">
    <property type="entry name" value="ER"/>
</dbReference>
<dbReference type="InterPro" id="IPR013149">
    <property type="entry name" value="ADH-like_C"/>
</dbReference>
<evidence type="ECO:0000313" key="12">
    <source>
        <dbReference type="EMBL" id="MDP7735319.1"/>
    </source>
</evidence>
<dbReference type="CDD" id="cd05284">
    <property type="entry name" value="arabinose_DH_like"/>
    <property type="match status" value="1"/>
</dbReference>
<evidence type="ECO:0000256" key="9">
    <source>
        <dbReference type="RuleBase" id="RU361277"/>
    </source>
</evidence>
<dbReference type="Pfam" id="PF00107">
    <property type="entry name" value="ADH_zinc_N"/>
    <property type="match status" value="1"/>
</dbReference>
<dbReference type="Gene3D" id="3.40.50.720">
    <property type="entry name" value="NAD(P)-binding Rossmann-like Domain"/>
    <property type="match status" value="1"/>
</dbReference>
<comment type="cofactor">
    <cofactor evidence="1 9">
        <name>Zn(2+)</name>
        <dbReference type="ChEBI" id="CHEBI:29105"/>
    </cofactor>
</comment>
<comment type="similarity">
    <text evidence="2 9">Belongs to the zinc-containing alcohol dehydrogenase family.</text>
</comment>
<evidence type="ECO:0000256" key="5">
    <source>
        <dbReference type="ARBA" id="ARBA00022833"/>
    </source>
</evidence>
<proteinExistence type="inferred from homology"/>